<keyword evidence="4" id="KW-1185">Reference proteome</keyword>
<feature type="chain" id="PRO_5012769870" description="Sel1 repeat family protein" evidence="2">
    <location>
        <begin position="26"/>
        <end position="307"/>
    </location>
</feature>
<accession>A0A1L9BDJ9</accession>
<feature type="region of interest" description="Disordered" evidence="1">
    <location>
        <begin position="144"/>
        <end position="189"/>
    </location>
</feature>
<feature type="compositionally biased region" description="Basic and acidic residues" evidence="1">
    <location>
        <begin position="148"/>
        <end position="171"/>
    </location>
</feature>
<evidence type="ECO:0000256" key="1">
    <source>
        <dbReference type="SAM" id="MobiDB-lite"/>
    </source>
</evidence>
<dbReference type="STRING" id="83449.BON30_14955"/>
<dbReference type="Proteomes" id="UP000182229">
    <property type="component" value="Unassembled WGS sequence"/>
</dbReference>
<organism evidence="3 4">
    <name type="scientific">Cystobacter ferrugineus</name>
    <dbReference type="NCBI Taxonomy" id="83449"/>
    <lineage>
        <taxon>Bacteria</taxon>
        <taxon>Pseudomonadati</taxon>
        <taxon>Myxococcota</taxon>
        <taxon>Myxococcia</taxon>
        <taxon>Myxococcales</taxon>
        <taxon>Cystobacterineae</taxon>
        <taxon>Archangiaceae</taxon>
        <taxon>Cystobacter</taxon>
    </lineage>
</organism>
<comment type="caution">
    <text evidence="3">The sequence shown here is derived from an EMBL/GenBank/DDBJ whole genome shotgun (WGS) entry which is preliminary data.</text>
</comment>
<name>A0A1L9BDJ9_9BACT</name>
<dbReference type="InterPro" id="IPR011990">
    <property type="entry name" value="TPR-like_helical_dom_sf"/>
</dbReference>
<dbReference type="EMBL" id="MPIN01000003">
    <property type="protein sequence ID" value="OJH40331.1"/>
    <property type="molecule type" value="Genomic_DNA"/>
</dbReference>
<sequence>MRAMRLLAPCVLLLTVACAHSPAPAPAPATTAPVSATLPSMEPPASPPPGWLMVYRAKSLMKQGKSAEALPLYQQAWAAGNRGENTAYSAACAAAREGRKDEAMTWLERSVENGFRDAEWMKQDEDLASLRELPAFTALLARIPTLPPREEEGGNPELKRLMDEDQADRRPPMGSISPDHWKQITERDRQRRQRVSELLDAGAAKTGADFFAAALVFQHGDKLEDYARARELAAEAARRGHPYGLWLTAATWDRWLMRAGQPQRFGTQYMLDKTSRKMNLYPVDPAVTDAERSRWGMPPLAELLPKM</sequence>
<dbReference type="PROSITE" id="PS51257">
    <property type="entry name" value="PROKAR_LIPOPROTEIN"/>
    <property type="match status" value="1"/>
</dbReference>
<evidence type="ECO:0000313" key="3">
    <source>
        <dbReference type="EMBL" id="OJH40331.1"/>
    </source>
</evidence>
<keyword evidence="2" id="KW-0732">Signal</keyword>
<dbReference type="NCBIfam" id="NF047558">
    <property type="entry name" value="TPR_END_plus"/>
    <property type="match status" value="1"/>
</dbReference>
<dbReference type="SUPFAM" id="SSF48452">
    <property type="entry name" value="TPR-like"/>
    <property type="match status" value="1"/>
</dbReference>
<reference evidence="4" key="1">
    <citation type="submission" date="2016-11" db="EMBL/GenBank/DDBJ databases">
        <authorList>
            <person name="Shukria A."/>
            <person name="Stevens D.C."/>
        </authorList>
    </citation>
    <scope>NUCLEOTIDE SEQUENCE [LARGE SCALE GENOMIC DNA]</scope>
    <source>
        <strain evidence="4">Cbfe23</strain>
    </source>
</reference>
<gene>
    <name evidence="3" type="ORF">BON30_14955</name>
</gene>
<protein>
    <recommendedName>
        <fullName evidence="5">Sel1 repeat family protein</fullName>
    </recommendedName>
</protein>
<evidence type="ECO:0000313" key="4">
    <source>
        <dbReference type="Proteomes" id="UP000182229"/>
    </source>
</evidence>
<evidence type="ECO:0000256" key="2">
    <source>
        <dbReference type="SAM" id="SignalP"/>
    </source>
</evidence>
<reference evidence="3 4" key="2">
    <citation type="submission" date="2016-12" db="EMBL/GenBank/DDBJ databases">
        <title>Draft Genome Sequence of Cystobacter ferrugineus Strain Cbfe23.</title>
        <authorList>
            <person name="Akbar S."/>
            <person name="Dowd S.E."/>
            <person name="Stevens D.C."/>
        </authorList>
    </citation>
    <scope>NUCLEOTIDE SEQUENCE [LARGE SCALE GENOMIC DNA]</scope>
    <source>
        <strain evidence="3 4">Cbfe23</strain>
    </source>
</reference>
<feature type="signal peptide" evidence="2">
    <location>
        <begin position="1"/>
        <end position="25"/>
    </location>
</feature>
<dbReference type="Gene3D" id="1.25.40.10">
    <property type="entry name" value="Tetratricopeptide repeat domain"/>
    <property type="match status" value="1"/>
</dbReference>
<feature type="compositionally biased region" description="Basic and acidic residues" evidence="1">
    <location>
        <begin position="179"/>
        <end position="189"/>
    </location>
</feature>
<proteinExistence type="predicted"/>
<evidence type="ECO:0008006" key="5">
    <source>
        <dbReference type="Google" id="ProtNLM"/>
    </source>
</evidence>
<dbReference type="AlphaFoldDB" id="A0A1L9BDJ9"/>
<dbReference type="OrthoDB" id="9814760at2"/>